<gene>
    <name evidence="2" type="ORF">FNF27_07251</name>
    <name evidence="3" type="ORF">FNF28_01660</name>
    <name evidence="1" type="ORF">FNF31_02396</name>
</gene>
<dbReference type="EMBL" id="VLTO01000079">
    <property type="protein sequence ID" value="KAA0167689.1"/>
    <property type="molecule type" value="Genomic_DNA"/>
</dbReference>
<dbReference type="Gene3D" id="2.60.120.330">
    <property type="entry name" value="B-lactam Antibiotic, Isopenicillin N Synthase, Chain"/>
    <property type="match status" value="1"/>
</dbReference>
<comment type="caution">
    <text evidence="1">The sequence shown here is derived from an EMBL/GenBank/DDBJ whole genome shotgun (WGS) entry which is preliminary data.</text>
</comment>
<name>A0A5A8DGK6_CAFRO</name>
<evidence type="ECO:0000313" key="3">
    <source>
        <dbReference type="EMBL" id="KAA0170051.1"/>
    </source>
</evidence>
<dbReference type="Proteomes" id="UP000325113">
    <property type="component" value="Unassembled WGS sequence"/>
</dbReference>
<dbReference type="Proteomes" id="UP000322899">
    <property type="component" value="Unassembled WGS sequence"/>
</dbReference>
<dbReference type="AlphaFoldDB" id="A0A5A8DGK6"/>
<dbReference type="OrthoDB" id="438224at2759"/>
<sequence length="398" mass="42380">MLAARSVVSATARALSRPAGARAFASAPVEADVVMIDYAELTDPSPPPSLIGRIQRAYGPNGLGILAVSNVPDYEERRKALLPLARRLASLPEDELTKLEDPASFYSVGWSHGKEVFQGKPDLAKGSFYANPLHNEVDLSALGEEEAARLRKEYAPFLAANRWPESIPELEDAFMQLGSLIVSTGALVGRACDALVAASGVGETSSLEEVVLQSRVPKGRLLWYFPVEEPAADSATAFDGAIDDSWCGWHNDHGSLTGLCRAMFVDEDGNEASVTDPAAGLYARARDGTVARVTLPEGCMGFQIGETAQVCSGGVLQATPHAVRAAGAPGIGRAQLAVFMEPEWDGKMELPSGISHEDVMRDAKGRVLPKGVPSLAGRFEVGDTFGTFSDKTLKEYYG</sequence>
<evidence type="ECO:0000313" key="2">
    <source>
        <dbReference type="EMBL" id="KAA0167689.1"/>
    </source>
</evidence>
<evidence type="ECO:0000313" key="6">
    <source>
        <dbReference type="Proteomes" id="UP000325113"/>
    </source>
</evidence>
<dbReference type="PANTHER" id="PTHR48420">
    <property type="entry name" value="NON-HAEM DIOXYGENASE N-TERMINAL DOMAIN-CONTAINING PROTEIN"/>
    <property type="match status" value="1"/>
</dbReference>
<evidence type="ECO:0000313" key="4">
    <source>
        <dbReference type="Proteomes" id="UP000322899"/>
    </source>
</evidence>
<dbReference type="InterPro" id="IPR027443">
    <property type="entry name" value="IPNS-like_sf"/>
</dbReference>
<evidence type="ECO:0000313" key="5">
    <source>
        <dbReference type="Proteomes" id="UP000324907"/>
    </source>
</evidence>
<dbReference type="PANTHER" id="PTHR48420:SF1">
    <property type="entry name" value="NON-HAEM DIOXYGENASE N-TERMINAL DOMAIN-CONTAINING PROTEIN"/>
    <property type="match status" value="1"/>
</dbReference>
<accession>A0A5A8DGK6</accession>
<dbReference type="Proteomes" id="UP000324907">
    <property type="component" value="Unassembled WGS sequence"/>
</dbReference>
<protein>
    <recommendedName>
        <fullName evidence="7">Non-haem dioxygenase N-terminal domain-containing protein</fullName>
    </recommendedName>
</protein>
<organism evidence="1 6">
    <name type="scientific">Cafeteria roenbergensis</name>
    <name type="common">Marine flagellate</name>
    <dbReference type="NCBI Taxonomy" id="33653"/>
    <lineage>
        <taxon>Eukaryota</taxon>
        <taxon>Sar</taxon>
        <taxon>Stramenopiles</taxon>
        <taxon>Bigyra</taxon>
        <taxon>Opalozoa</taxon>
        <taxon>Bicosoecida</taxon>
        <taxon>Cafeteriaceae</taxon>
        <taxon>Cafeteria</taxon>
    </lineage>
</organism>
<dbReference type="SUPFAM" id="SSF51197">
    <property type="entry name" value="Clavaminate synthase-like"/>
    <property type="match status" value="1"/>
</dbReference>
<proteinExistence type="predicted"/>
<dbReference type="EMBL" id="VLTL01000016">
    <property type="protein sequence ID" value="KAA0170051.1"/>
    <property type="molecule type" value="Genomic_DNA"/>
</dbReference>
<reference evidence="4 5" key="1">
    <citation type="submission" date="2019-07" db="EMBL/GenBank/DDBJ databases">
        <title>Genomes of Cafeteria roenbergensis.</title>
        <authorList>
            <person name="Fischer M.G."/>
            <person name="Hackl T."/>
            <person name="Roman M."/>
        </authorList>
    </citation>
    <scope>NUCLEOTIDE SEQUENCE [LARGE SCALE GENOMIC DNA]</scope>
    <source>
        <strain evidence="1 6">Cflag</strain>
        <strain evidence="2 4">E4-10P</strain>
        <strain evidence="3 5">RCC970-E3</strain>
    </source>
</reference>
<evidence type="ECO:0000313" key="1">
    <source>
        <dbReference type="EMBL" id="KAA0164472.1"/>
    </source>
</evidence>
<evidence type="ECO:0008006" key="7">
    <source>
        <dbReference type="Google" id="ProtNLM"/>
    </source>
</evidence>
<dbReference type="EMBL" id="VLTM01000017">
    <property type="protein sequence ID" value="KAA0164472.1"/>
    <property type="molecule type" value="Genomic_DNA"/>
</dbReference>